<gene>
    <name evidence="1" type="primary">uxaE</name>
    <name evidence="2" type="ordered locus">MROS_2328</name>
</gene>
<reference evidence="2 3" key="1">
    <citation type="journal article" date="2013" name="PLoS ONE">
        <title>Genomic analysis of Melioribacter roseus, facultatively anaerobic organotrophic bacterium representing a novel deep lineage within Bacteriodetes/Chlorobi group.</title>
        <authorList>
            <person name="Kadnikov V.V."/>
            <person name="Mardanov A.V."/>
            <person name="Podosokorskaya O.A."/>
            <person name="Gavrilov S.N."/>
            <person name="Kublanov I.V."/>
            <person name="Beletsky A.V."/>
            <person name="Bonch-Osmolovskaya E.A."/>
            <person name="Ravin N.V."/>
        </authorList>
    </citation>
    <scope>NUCLEOTIDE SEQUENCE [LARGE SCALE GENOMIC DNA]</scope>
    <source>
        <strain evidence="3">JCM 17771 / P3M-2</strain>
    </source>
</reference>
<accession>I7A2X4</accession>
<feature type="active site" description="Proton donor" evidence="1">
    <location>
        <position position="297"/>
    </location>
</feature>
<keyword evidence="3" id="KW-1185">Reference proteome</keyword>
<dbReference type="HAMAP" id="MF_02243">
    <property type="entry name" value="UxaE"/>
    <property type="match status" value="1"/>
</dbReference>
<dbReference type="STRING" id="1191523.MROS_2328"/>
<keyword evidence="1" id="KW-0413">Isomerase</keyword>
<comment type="similarity">
    <text evidence="1">Belongs to the UxaE family.</text>
</comment>
<feature type="binding site" evidence="1">
    <location>
        <position position="339"/>
    </location>
    <ligand>
        <name>a divalent metal cation</name>
        <dbReference type="ChEBI" id="CHEBI:60240"/>
    </ligand>
</feature>
<proteinExistence type="inferred from homology"/>
<dbReference type="Pfam" id="PF16257">
    <property type="entry name" value="UxaE"/>
    <property type="match status" value="1"/>
</dbReference>
<dbReference type="HOGENOM" id="CLU_038563_0_0_10"/>
<dbReference type="eggNOG" id="ENOG502Z82R">
    <property type="taxonomic scope" value="Bacteria"/>
</dbReference>
<dbReference type="RefSeq" id="WP_014856988.1">
    <property type="nucleotide sequence ID" value="NC_018178.1"/>
</dbReference>
<name>I7A2X4_MELRP</name>
<feature type="binding site" evidence="1">
    <location>
        <position position="183"/>
    </location>
    <ligand>
        <name>a divalent metal cation</name>
        <dbReference type="ChEBI" id="CHEBI:60240"/>
    </ligand>
</feature>
<sequence length="517" mass="58955">MEMQKLYEEVENKNIVKNDLVDLTIGESLKIKAYPLSVLKKDDAFFFIGKENYDKFLFVISAGKENGLLNEFEGELIDAGKDVTVKKCNLSTKNRKAVQKIFPHTAPIVLGLCNSFGCGDRLGVANAGHIRAIKQSNFRPILAQQSIRELTRTNRTPDDVMDAAVWAVLQEGYKDGFGSDADHLKTFEDIDLMLNAGFTMFTFDPSEHVDNEADNYSEDQLKQKLGEIDWSGLQDTSADAAKRYVDMTFNISERLSLTIQESDFLRAYAKYGNAIAHIKKMYDYLASKADKDTFEIEVSVDETESVTSPFEHFFFANELNRLGVKYVSLAPRFIGDFEKGIDYKGDLNVFKTEYEKHLDITKYFGSYKISLHSGSDKFSAYRVIGSLKGAYTHVKTAGTSYLEALRVVAAKEPALFRDILDFCRDLYETEKRSYHVSADINKVKPANQYSDTELIELFNQNDTRQVLHVTFGKVLTEKDSSGHFLFKDKIMKCLVENEESHYEFLEKHFLKHLECFK</sequence>
<keyword evidence="1" id="KW-0479">Metal-binding</keyword>
<dbReference type="KEGG" id="mro:MROS_2328"/>
<feature type="active site" description="Proton acceptor" evidence="1">
    <location>
        <position position="182"/>
    </location>
</feature>
<dbReference type="EMBL" id="CP003557">
    <property type="protein sequence ID" value="AFN75558.1"/>
    <property type="molecule type" value="Genomic_DNA"/>
</dbReference>
<dbReference type="GO" id="GO:0046872">
    <property type="term" value="F:metal ion binding"/>
    <property type="evidence" value="ECO:0007669"/>
    <property type="project" value="UniProtKB-UniRule"/>
</dbReference>
<dbReference type="Proteomes" id="UP000009011">
    <property type="component" value="Chromosome"/>
</dbReference>
<evidence type="ECO:0000313" key="2">
    <source>
        <dbReference type="EMBL" id="AFN75558.1"/>
    </source>
</evidence>
<dbReference type="InterPro" id="IPR032586">
    <property type="entry name" value="UxaE"/>
</dbReference>
<evidence type="ECO:0000313" key="3">
    <source>
        <dbReference type="Proteomes" id="UP000009011"/>
    </source>
</evidence>
<dbReference type="PATRIC" id="fig|1191523.3.peg.2458"/>
<dbReference type="AlphaFoldDB" id="I7A2X4"/>
<comment type="cofactor">
    <cofactor evidence="1">
        <name>a divalent metal cation</name>
        <dbReference type="ChEBI" id="CHEBI:60240"/>
    </cofactor>
</comment>
<evidence type="ECO:0000256" key="1">
    <source>
        <dbReference type="HAMAP-Rule" id="MF_02243"/>
    </source>
</evidence>
<dbReference type="GO" id="GO:0016856">
    <property type="term" value="F:racemase and epimerase activity, acting on hydroxy acids and derivatives"/>
    <property type="evidence" value="ECO:0007669"/>
    <property type="project" value="UniProtKB-UniRule"/>
</dbReference>
<organism evidence="2 3">
    <name type="scientific">Melioribacter roseus (strain DSM 23840 / JCM 17771 / VKM B-2668 / P3M-2)</name>
    <dbReference type="NCBI Taxonomy" id="1191523"/>
    <lineage>
        <taxon>Bacteria</taxon>
        <taxon>Pseudomonadati</taxon>
        <taxon>Ignavibacteriota</taxon>
        <taxon>Ignavibacteria</taxon>
        <taxon>Ignavibacteriales</taxon>
        <taxon>Melioribacteraceae</taxon>
        <taxon>Melioribacter</taxon>
    </lineage>
</organism>
<comment type="function">
    <text evidence="1">Catalyzes the epimerization of D-tagaturonate (D-TagA) to D-fructuronate (D-FruA).</text>
</comment>
<feature type="binding site" evidence="1">
    <location>
        <position position="372"/>
    </location>
    <ligand>
        <name>a divalent metal cation</name>
        <dbReference type="ChEBI" id="CHEBI:60240"/>
    </ligand>
</feature>
<protein>
    <recommendedName>
        <fullName evidence="1">Tagaturonate/fructuronate epimerase</fullName>
        <shortName evidence="1">D-TagA/D-FruA epimerase</shortName>
        <ecNumber evidence="1">5.1.2.7</ecNumber>
    </recommendedName>
</protein>
<dbReference type="EC" id="5.1.2.7" evidence="1"/>
<comment type="catalytic activity">
    <reaction evidence="1">
        <text>keto-D-tagaturonate = keto-D-fructuronate</text>
        <dbReference type="Rhea" id="RHEA:51656"/>
        <dbReference type="ChEBI" id="CHEBI:17886"/>
        <dbReference type="ChEBI" id="CHEBI:59881"/>
        <dbReference type="EC" id="5.1.2.7"/>
    </reaction>
</comment>